<evidence type="ECO:0000313" key="2">
    <source>
        <dbReference type="EMBL" id="GMN63097.1"/>
    </source>
</evidence>
<keyword evidence="3" id="KW-1185">Reference proteome</keyword>
<dbReference type="EMBL" id="BTGU01000142">
    <property type="protein sequence ID" value="GMN63097.1"/>
    <property type="molecule type" value="Genomic_DNA"/>
</dbReference>
<dbReference type="Proteomes" id="UP001187192">
    <property type="component" value="Unassembled WGS sequence"/>
</dbReference>
<evidence type="ECO:0000313" key="3">
    <source>
        <dbReference type="Proteomes" id="UP001187192"/>
    </source>
</evidence>
<dbReference type="Gramene" id="FCD_00027101-RA">
    <property type="protein sequence ID" value="FCD_00027101-RA:cds"/>
    <property type="gene ID" value="FCD_00027101"/>
</dbReference>
<accession>A0AA88J6E0</accession>
<feature type="region of interest" description="Disordered" evidence="1">
    <location>
        <begin position="1"/>
        <end position="46"/>
    </location>
</feature>
<protein>
    <submittedName>
        <fullName evidence="2">Uncharacterized protein</fullName>
    </submittedName>
</protein>
<comment type="caution">
    <text evidence="2">The sequence shown here is derived from an EMBL/GenBank/DDBJ whole genome shotgun (WGS) entry which is preliminary data.</text>
</comment>
<feature type="compositionally biased region" description="Basic residues" evidence="1">
    <location>
        <begin position="1"/>
        <end position="10"/>
    </location>
</feature>
<dbReference type="PANTHER" id="PTHR36385">
    <property type="entry name" value="OS07G0562900 PROTEIN"/>
    <property type="match status" value="1"/>
</dbReference>
<reference evidence="2" key="1">
    <citation type="submission" date="2023-07" db="EMBL/GenBank/DDBJ databases">
        <title>draft genome sequence of fig (Ficus carica).</title>
        <authorList>
            <person name="Takahashi T."/>
            <person name="Nishimura K."/>
        </authorList>
    </citation>
    <scope>NUCLEOTIDE SEQUENCE</scope>
</reference>
<name>A0AA88J6E0_FICCA</name>
<evidence type="ECO:0000256" key="1">
    <source>
        <dbReference type="SAM" id="MobiDB-lite"/>
    </source>
</evidence>
<dbReference type="AlphaFoldDB" id="A0AA88J6E0"/>
<dbReference type="PANTHER" id="PTHR36385:SF1">
    <property type="entry name" value="OS07G0562900 PROTEIN"/>
    <property type="match status" value="1"/>
</dbReference>
<proteinExistence type="predicted"/>
<gene>
    <name evidence="2" type="ORF">TIFTF001_032176</name>
</gene>
<sequence length="46" mass="5048">MAKNRNKKTRNSSAMEITVESVSDVPQAMDTSEAGAQNPVFDYTNL</sequence>
<organism evidence="2 3">
    <name type="scientific">Ficus carica</name>
    <name type="common">Common fig</name>
    <dbReference type="NCBI Taxonomy" id="3494"/>
    <lineage>
        <taxon>Eukaryota</taxon>
        <taxon>Viridiplantae</taxon>
        <taxon>Streptophyta</taxon>
        <taxon>Embryophyta</taxon>
        <taxon>Tracheophyta</taxon>
        <taxon>Spermatophyta</taxon>
        <taxon>Magnoliopsida</taxon>
        <taxon>eudicotyledons</taxon>
        <taxon>Gunneridae</taxon>
        <taxon>Pentapetalae</taxon>
        <taxon>rosids</taxon>
        <taxon>fabids</taxon>
        <taxon>Rosales</taxon>
        <taxon>Moraceae</taxon>
        <taxon>Ficeae</taxon>
        <taxon>Ficus</taxon>
    </lineage>
</organism>